<evidence type="ECO:0000313" key="2">
    <source>
        <dbReference type="EMBL" id="KAL3307361.1"/>
    </source>
</evidence>
<sequence>MADMFGYLKRRFSSGDLQGELADKREQEGLPGFITNIAANGQQAFAKVSHFTSQQSAGRPEQVAAGSSFQTPQHTSNYQRNMTMDQGKVTGGSKVYPSAPASPTRGQISGFPMAHHNAPQNQPLPHQHSAAEGGFMGGIGGSITRGIFSAASTVRDKAAQVSGHSRDRCLAILVIEDSSTDW</sequence>
<feature type="region of interest" description="Disordered" evidence="1">
    <location>
        <begin position="53"/>
        <end position="111"/>
    </location>
</feature>
<dbReference type="AlphaFoldDB" id="A0ABD2PLS3"/>
<feature type="compositionally biased region" description="Polar residues" evidence="1">
    <location>
        <begin position="65"/>
        <end position="84"/>
    </location>
</feature>
<dbReference type="Pfam" id="PF10581">
    <property type="entry name" value="Synapsin_N"/>
    <property type="match status" value="1"/>
</dbReference>
<dbReference type="InterPro" id="IPR019736">
    <property type="entry name" value="Synapsin_P_site"/>
</dbReference>
<protein>
    <submittedName>
        <fullName evidence="2">Synaptotagmin C2 domain protein, Syn1</fullName>
    </submittedName>
</protein>
<dbReference type="Proteomes" id="UP001626550">
    <property type="component" value="Unassembled WGS sequence"/>
</dbReference>
<accession>A0ABD2PLS3</accession>
<organism evidence="2 3">
    <name type="scientific">Cichlidogyrus casuarinus</name>
    <dbReference type="NCBI Taxonomy" id="1844966"/>
    <lineage>
        <taxon>Eukaryota</taxon>
        <taxon>Metazoa</taxon>
        <taxon>Spiralia</taxon>
        <taxon>Lophotrochozoa</taxon>
        <taxon>Platyhelminthes</taxon>
        <taxon>Monogenea</taxon>
        <taxon>Monopisthocotylea</taxon>
        <taxon>Dactylogyridea</taxon>
        <taxon>Ancyrocephalidae</taxon>
        <taxon>Cichlidogyrus</taxon>
    </lineage>
</organism>
<proteinExistence type="predicted"/>
<dbReference type="EMBL" id="JBJKFK010007556">
    <property type="protein sequence ID" value="KAL3307361.1"/>
    <property type="molecule type" value="Genomic_DNA"/>
</dbReference>
<name>A0ABD2PLS3_9PLAT</name>
<comment type="caution">
    <text evidence="2">The sequence shown here is derived from an EMBL/GenBank/DDBJ whole genome shotgun (WGS) entry which is preliminary data.</text>
</comment>
<gene>
    <name evidence="2" type="primary">SYN1_1</name>
    <name evidence="2" type="ORF">Ciccas_014129</name>
</gene>
<keyword evidence="3" id="KW-1185">Reference proteome</keyword>
<evidence type="ECO:0000313" key="3">
    <source>
        <dbReference type="Proteomes" id="UP001626550"/>
    </source>
</evidence>
<reference evidence="2 3" key="1">
    <citation type="submission" date="2024-11" db="EMBL/GenBank/DDBJ databases">
        <title>Adaptive evolution of stress response genes in parasites aligns with host niche diversity.</title>
        <authorList>
            <person name="Hahn C."/>
            <person name="Resl P."/>
        </authorList>
    </citation>
    <scope>NUCLEOTIDE SEQUENCE [LARGE SCALE GENOMIC DNA]</scope>
    <source>
        <strain evidence="2">EGGRZ-B1_66</strain>
        <tissue evidence="2">Body</tissue>
    </source>
</reference>
<evidence type="ECO:0000256" key="1">
    <source>
        <dbReference type="SAM" id="MobiDB-lite"/>
    </source>
</evidence>